<reference evidence="3" key="1">
    <citation type="submission" date="2006-02" db="EMBL/GenBank/DDBJ databases">
        <title>Complete sequence of chromosome of Rhodoferax ferrireducens DSM 15236.</title>
        <authorList>
            <person name="Copeland A."/>
            <person name="Lucas S."/>
            <person name="Lapidus A."/>
            <person name="Barry K."/>
            <person name="Detter J.C."/>
            <person name="Glavina del Rio T."/>
            <person name="Hammon N."/>
            <person name="Israni S."/>
            <person name="Pitluck S."/>
            <person name="Brettin T."/>
            <person name="Bruce D."/>
            <person name="Han C."/>
            <person name="Tapia R."/>
            <person name="Gilna P."/>
            <person name="Kiss H."/>
            <person name="Schmutz J."/>
            <person name="Larimer F."/>
            <person name="Land M."/>
            <person name="Kyrpides N."/>
            <person name="Ivanova N."/>
            <person name="Richardson P."/>
        </authorList>
    </citation>
    <scope>NUCLEOTIDE SEQUENCE [LARGE SCALE GENOMIC DNA]</scope>
    <source>
        <strain evidence="3">ATCC BAA-621 / DSM 15236 / T118</strain>
    </source>
</reference>
<evidence type="ECO:0000256" key="1">
    <source>
        <dbReference type="SAM" id="Phobius"/>
    </source>
</evidence>
<evidence type="ECO:0000313" key="2">
    <source>
        <dbReference type="EMBL" id="ABD69148.1"/>
    </source>
</evidence>
<dbReference type="Proteomes" id="UP000008332">
    <property type="component" value="Chromosome"/>
</dbReference>
<proteinExistence type="predicted"/>
<organism evidence="2 3">
    <name type="scientific">Albidiferax ferrireducens (strain ATCC BAA-621 / DSM 15236 / T118)</name>
    <name type="common">Rhodoferax ferrireducens</name>
    <dbReference type="NCBI Taxonomy" id="338969"/>
    <lineage>
        <taxon>Bacteria</taxon>
        <taxon>Pseudomonadati</taxon>
        <taxon>Pseudomonadota</taxon>
        <taxon>Betaproteobacteria</taxon>
        <taxon>Burkholderiales</taxon>
        <taxon>Comamonadaceae</taxon>
        <taxon>Rhodoferax</taxon>
    </lineage>
</organism>
<keyword evidence="1" id="KW-0812">Transmembrane</keyword>
<gene>
    <name evidence="2" type="ordered locus">Rfer_1415</name>
</gene>
<keyword evidence="1" id="KW-0472">Membrane</keyword>
<feature type="transmembrane region" description="Helical" evidence="1">
    <location>
        <begin position="53"/>
        <end position="77"/>
    </location>
</feature>
<evidence type="ECO:0000313" key="3">
    <source>
        <dbReference type="Proteomes" id="UP000008332"/>
    </source>
</evidence>
<keyword evidence="3" id="KW-1185">Reference proteome</keyword>
<dbReference type="EMBL" id="CP000267">
    <property type="protein sequence ID" value="ABD69148.1"/>
    <property type="molecule type" value="Genomic_DNA"/>
</dbReference>
<accession>Q21YK5</accession>
<dbReference type="AlphaFoldDB" id="Q21YK5"/>
<keyword evidence="1" id="KW-1133">Transmembrane helix</keyword>
<protein>
    <submittedName>
        <fullName evidence="2">Uncharacterized protein</fullName>
    </submittedName>
</protein>
<dbReference type="KEGG" id="rfr:Rfer_1415"/>
<dbReference type="HOGENOM" id="CLU_2571550_0_0_4"/>
<name>Q21YK5_ALBFT</name>
<sequence>MGMQDRDYYREWWKEKQGHVEKPSFRSPVSVGEDDGAAYLRSAARKESSWHPVLTLLATAAICGATYLVLLLIAHFLHIKR</sequence>